<accession>A0AAV4CV47</accession>
<dbReference type="EMBL" id="BLXT01007004">
    <property type="protein sequence ID" value="GFO35777.1"/>
    <property type="molecule type" value="Genomic_DNA"/>
</dbReference>
<keyword evidence="3" id="KW-1185">Reference proteome</keyword>
<sequence length="112" mass="12079">MGGFRVLNLPSDYLKNPAHTEASPAEMELGAGGEARTRDSKAPADIRQVCHCPGLAMKLVTKINDVGSTAKTIIFAHTALPSRPAYSCEDQLNTTIKDPSIIINVYYMSNSL</sequence>
<feature type="region of interest" description="Disordered" evidence="1">
    <location>
        <begin position="14"/>
        <end position="43"/>
    </location>
</feature>
<evidence type="ECO:0000313" key="3">
    <source>
        <dbReference type="Proteomes" id="UP000735302"/>
    </source>
</evidence>
<protein>
    <submittedName>
        <fullName evidence="2">Uncharacterized protein</fullName>
    </submittedName>
</protein>
<proteinExistence type="predicted"/>
<gene>
    <name evidence="2" type="ORF">PoB_006228200</name>
</gene>
<dbReference type="Proteomes" id="UP000735302">
    <property type="component" value="Unassembled WGS sequence"/>
</dbReference>
<name>A0AAV4CV47_9GAST</name>
<evidence type="ECO:0000313" key="2">
    <source>
        <dbReference type="EMBL" id="GFO35777.1"/>
    </source>
</evidence>
<comment type="caution">
    <text evidence="2">The sequence shown here is derived from an EMBL/GenBank/DDBJ whole genome shotgun (WGS) entry which is preliminary data.</text>
</comment>
<evidence type="ECO:0000256" key="1">
    <source>
        <dbReference type="SAM" id="MobiDB-lite"/>
    </source>
</evidence>
<organism evidence="2 3">
    <name type="scientific">Plakobranchus ocellatus</name>
    <dbReference type="NCBI Taxonomy" id="259542"/>
    <lineage>
        <taxon>Eukaryota</taxon>
        <taxon>Metazoa</taxon>
        <taxon>Spiralia</taxon>
        <taxon>Lophotrochozoa</taxon>
        <taxon>Mollusca</taxon>
        <taxon>Gastropoda</taxon>
        <taxon>Heterobranchia</taxon>
        <taxon>Euthyneura</taxon>
        <taxon>Panpulmonata</taxon>
        <taxon>Sacoglossa</taxon>
        <taxon>Placobranchoidea</taxon>
        <taxon>Plakobranchidae</taxon>
        <taxon>Plakobranchus</taxon>
    </lineage>
</organism>
<reference evidence="2 3" key="1">
    <citation type="journal article" date="2021" name="Elife">
        <title>Chloroplast acquisition without the gene transfer in kleptoplastic sea slugs, Plakobranchus ocellatus.</title>
        <authorList>
            <person name="Maeda T."/>
            <person name="Takahashi S."/>
            <person name="Yoshida T."/>
            <person name="Shimamura S."/>
            <person name="Takaki Y."/>
            <person name="Nagai Y."/>
            <person name="Toyoda A."/>
            <person name="Suzuki Y."/>
            <person name="Arimoto A."/>
            <person name="Ishii H."/>
            <person name="Satoh N."/>
            <person name="Nishiyama T."/>
            <person name="Hasebe M."/>
            <person name="Maruyama T."/>
            <person name="Minagawa J."/>
            <person name="Obokata J."/>
            <person name="Shigenobu S."/>
        </authorList>
    </citation>
    <scope>NUCLEOTIDE SEQUENCE [LARGE SCALE GENOMIC DNA]</scope>
</reference>
<dbReference type="AlphaFoldDB" id="A0AAV4CV47"/>